<evidence type="ECO:0000313" key="3">
    <source>
        <dbReference type="Proteomes" id="UP001443914"/>
    </source>
</evidence>
<feature type="compositionally biased region" description="Polar residues" evidence="1">
    <location>
        <begin position="205"/>
        <end position="220"/>
    </location>
</feature>
<gene>
    <name evidence="2" type="ORF">RND81_01G092800</name>
</gene>
<feature type="compositionally biased region" description="Basic and acidic residues" evidence="1">
    <location>
        <begin position="222"/>
        <end position="238"/>
    </location>
</feature>
<evidence type="ECO:0000313" key="2">
    <source>
        <dbReference type="EMBL" id="KAK9756379.1"/>
    </source>
</evidence>
<feature type="compositionally biased region" description="Polar residues" evidence="1">
    <location>
        <begin position="239"/>
        <end position="255"/>
    </location>
</feature>
<keyword evidence="3" id="KW-1185">Reference proteome</keyword>
<dbReference type="PANTHER" id="PTHR36005">
    <property type="entry name" value="DNA LIGASE-LIKE PROTEIN"/>
    <property type="match status" value="1"/>
</dbReference>
<reference evidence="2" key="1">
    <citation type="submission" date="2024-03" db="EMBL/GenBank/DDBJ databases">
        <title>WGS assembly of Saponaria officinalis var. Norfolk2.</title>
        <authorList>
            <person name="Jenkins J."/>
            <person name="Shu S."/>
            <person name="Grimwood J."/>
            <person name="Barry K."/>
            <person name="Goodstein D."/>
            <person name="Schmutz J."/>
            <person name="Leebens-Mack J."/>
            <person name="Osbourn A."/>
        </authorList>
    </citation>
    <scope>NUCLEOTIDE SEQUENCE [LARGE SCALE GENOMIC DNA]</scope>
    <source>
        <strain evidence="2">JIC</strain>
    </source>
</reference>
<feature type="compositionally biased region" description="Polar residues" evidence="1">
    <location>
        <begin position="28"/>
        <end position="40"/>
    </location>
</feature>
<feature type="region of interest" description="Disordered" evidence="1">
    <location>
        <begin position="396"/>
        <end position="430"/>
    </location>
</feature>
<dbReference type="Proteomes" id="UP001443914">
    <property type="component" value="Unassembled WGS sequence"/>
</dbReference>
<feature type="region of interest" description="Disordered" evidence="1">
    <location>
        <begin position="1"/>
        <end position="50"/>
    </location>
</feature>
<protein>
    <submittedName>
        <fullName evidence="2">Uncharacterized protein</fullName>
    </submittedName>
</protein>
<organism evidence="2 3">
    <name type="scientific">Saponaria officinalis</name>
    <name type="common">Common soapwort</name>
    <name type="synonym">Lychnis saponaria</name>
    <dbReference type="NCBI Taxonomy" id="3572"/>
    <lineage>
        <taxon>Eukaryota</taxon>
        <taxon>Viridiplantae</taxon>
        <taxon>Streptophyta</taxon>
        <taxon>Embryophyta</taxon>
        <taxon>Tracheophyta</taxon>
        <taxon>Spermatophyta</taxon>
        <taxon>Magnoliopsida</taxon>
        <taxon>eudicotyledons</taxon>
        <taxon>Gunneridae</taxon>
        <taxon>Pentapetalae</taxon>
        <taxon>Caryophyllales</taxon>
        <taxon>Caryophyllaceae</taxon>
        <taxon>Caryophylleae</taxon>
        <taxon>Saponaria</taxon>
    </lineage>
</organism>
<proteinExistence type="predicted"/>
<dbReference type="AlphaFoldDB" id="A0AAW1NDA5"/>
<sequence>METESEFDQMMMKSPASHSPKLKRLKKMNSNISPKSNAQNHFEPDESDALDPLFSEGVKRALQFTAPEYDADYLWDKEMESLDLRDEIGPITENTTKKKRKNVSDKRAKILKVSKQKENQERKAYLAQQVDFQRIMRERKSVGFKPITMIAKPISSVLQKIRQRKIELSKKFMLENSGEDITVDIKSVAADRKIEVSVKEIVEDQSCSCDNKSGSSNNFVDETEKSFRAPLDETRELFSDSQANDSQENPSNEESGSPAEDVSPSLPSLDSRLDSSLPDEISSDEDESDKENTEPFPKPSRKDSFSAMGDPVKEFLDEEALEDDSDNDLFEDKDEENDADMEEHCDYIATDFKEKPIDLERRNQLHQTWLQQQDEAGTENLLQKLKHGGKQQELTFLEVEDDDEDDVGPKDVEDKSDSEDTGYPIQTSSRATTKMLKQMIPQMFTDKDDGYVSSEDEETERSLSRQYMLRTVGAERKTKLLSAAEDDSSKEVLGRIRKLNSVPETKKKAKTPSFFDALLTTGNSCNSNKSSFLRRASSNPLPSSKRQVLNTGKSYIFGRDDSRSSAPLIEDSCVLQTESQAKKAVSAKFSCSQVKRCTQETQTTGEQVSSTSLFEILKRSSGPSGHVTPDNMVDHQAVFASFKSVKHIKVDRRF</sequence>
<feature type="compositionally biased region" description="Low complexity" evidence="1">
    <location>
        <begin position="263"/>
        <end position="280"/>
    </location>
</feature>
<evidence type="ECO:0000256" key="1">
    <source>
        <dbReference type="SAM" id="MobiDB-lite"/>
    </source>
</evidence>
<feature type="region of interest" description="Disordered" evidence="1">
    <location>
        <begin position="203"/>
        <end position="343"/>
    </location>
</feature>
<comment type="caution">
    <text evidence="2">The sequence shown here is derived from an EMBL/GenBank/DDBJ whole genome shotgun (WGS) entry which is preliminary data.</text>
</comment>
<name>A0AAW1NDA5_SAPOF</name>
<feature type="compositionally biased region" description="Acidic residues" evidence="1">
    <location>
        <begin position="316"/>
        <end position="341"/>
    </location>
</feature>
<dbReference type="PANTHER" id="PTHR36005:SF1">
    <property type="entry name" value="DNA LIGASE-LIKE PROTEIN"/>
    <property type="match status" value="1"/>
</dbReference>
<dbReference type="EMBL" id="JBDFQZ010000001">
    <property type="protein sequence ID" value="KAK9756379.1"/>
    <property type="molecule type" value="Genomic_DNA"/>
</dbReference>
<accession>A0AAW1NDA5</accession>